<dbReference type="AlphaFoldDB" id="A0A917QFL2"/>
<dbReference type="EMBL" id="BMMW01000002">
    <property type="protein sequence ID" value="GGK48487.1"/>
    <property type="molecule type" value="Genomic_DNA"/>
</dbReference>
<sequence length="135" mass="14764">MARKPSTETRMTLYRLVGFPTLEKVIRDKYTDFTEEHVMVGVRPSVLYWGRTPDKPVAWASTVAGLSGASIDLATGVAAAVLVSKPKKVVVVMAKEKEAINATSLFTFTQVNLGRQDRLLKAKGVDLSIVSVLKE</sequence>
<accession>A0A917QFL2</accession>
<name>A0A917QFL2_9NOCA</name>
<dbReference type="Proteomes" id="UP000612956">
    <property type="component" value="Unassembled WGS sequence"/>
</dbReference>
<dbReference type="RefSeq" id="WP_188828619.1">
    <property type="nucleotide sequence ID" value="NZ_BMMW01000002.1"/>
</dbReference>
<keyword evidence="2" id="KW-1185">Reference proteome</keyword>
<reference evidence="1" key="2">
    <citation type="submission" date="2020-09" db="EMBL/GenBank/DDBJ databases">
        <authorList>
            <person name="Sun Q."/>
            <person name="Zhou Y."/>
        </authorList>
    </citation>
    <scope>NUCLEOTIDE SEQUENCE</scope>
    <source>
        <strain evidence="1">CGMCC 4.7278</strain>
    </source>
</reference>
<proteinExistence type="predicted"/>
<protein>
    <submittedName>
        <fullName evidence="1">Uncharacterized protein</fullName>
    </submittedName>
</protein>
<evidence type="ECO:0000313" key="1">
    <source>
        <dbReference type="EMBL" id="GGK48487.1"/>
    </source>
</evidence>
<organism evidence="1 2">
    <name type="scientific">Nocardia camponoti</name>
    <dbReference type="NCBI Taxonomy" id="1616106"/>
    <lineage>
        <taxon>Bacteria</taxon>
        <taxon>Bacillati</taxon>
        <taxon>Actinomycetota</taxon>
        <taxon>Actinomycetes</taxon>
        <taxon>Mycobacteriales</taxon>
        <taxon>Nocardiaceae</taxon>
        <taxon>Nocardia</taxon>
    </lineage>
</organism>
<gene>
    <name evidence="1" type="ORF">GCM10011591_19850</name>
</gene>
<evidence type="ECO:0000313" key="2">
    <source>
        <dbReference type="Proteomes" id="UP000612956"/>
    </source>
</evidence>
<comment type="caution">
    <text evidence="1">The sequence shown here is derived from an EMBL/GenBank/DDBJ whole genome shotgun (WGS) entry which is preliminary data.</text>
</comment>
<reference evidence="1" key="1">
    <citation type="journal article" date="2014" name="Int. J. Syst. Evol. Microbiol.">
        <title>Complete genome sequence of Corynebacterium casei LMG S-19264T (=DSM 44701T), isolated from a smear-ripened cheese.</title>
        <authorList>
            <consortium name="US DOE Joint Genome Institute (JGI-PGF)"/>
            <person name="Walter F."/>
            <person name="Albersmeier A."/>
            <person name="Kalinowski J."/>
            <person name="Ruckert C."/>
        </authorList>
    </citation>
    <scope>NUCLEOTIDE SEQUENCE</scope>
    <source>
        <strain evidence="1">CGMCC 4.7278</strain>
    </source>
</reference>